<comment type="caution">
    <text evidence="3">The sequence shown here is derived from an EMBL/GenBank/DDBJ whole genome shotgun (WGS) entry which is preliminary data.</text>
</comment>
<dbReference type="SUPFAM" id="SSF50978">
    <property type="entry name" value="WD40 repeat-like"/>
    <property type="match status" value="1"/>
</dbReference>
<dbReference type="Gene3D" id="2.130.10.10">
    <property type="entry name" value="YVTN repeat-like/Quinoprotein amine dehydrogenase"/>
    <property type="match status" value="1"/>
</dbReference>
<reference evidence="4" key="1">
    <citation type="submission" date="2016-07" db="EMBL/GenBank/DDBJ databases">
        <authorList>
            <person name="Florea S."/>
            <person name="Webb J.S."/>
            <person name="Jaromczyk J."/>
            <person name="Schardl C.L."/>
        </authorList>
    </citation>
    <scope>NUCLEOTIDE SEQUENCE [LARGE SCALE GENOMIC DNA]</scope>
    <source>
        <strain evidence="4">Z6</strain>
    </source>
</reference>
<dbReference type="EMBL" id="LWDV01000009">
    <property type="protein sequence ID" value="OCL26317.1"/>
    <property type="molecule type" value="Genomic_DNA"/>
</dbReference>
<dbReference type="PANTHER" id="PTHR22847">
    <property type="entry name" value="WD40 REPEAT PROTEIN"/>
    <property type="match status" value="1"/>
</dbReference>
<reference evidence="3 4" key="2">
    <citation type="submission" date="2016-08" db="EMBL/GenBank/DDBJ databases">
        <title>Orenia metallireducens sp. nov. strain Z6, a Novel Metal-reducing Firmicute from the Deep Subsurface.</title>
        <authorList>
            <person name="Maxim B.I."/>
            <person name="Kenneth K."/>
            <person name="Flynn T.M."/>
            <person name="Oloughlin E.J."/>
            <person name="Locke R.A."/>
            <person name="Weber J.R."/>
            <person name="Egan S.M."/>
            <person name="Mackie R.I."/>
            <person name="Cann I.K."/>
        </authorList>
    </citation>
    <scope>NUCLEOTIDE SEQUENCE [LARGE SCALE GENOMIC DNA]</scope>
    <source>
        <strain evidence="3 4">Z6</strain>
    </source>
</reference>
<keyword evidence="1" id="KW-0853">WD repeat</keyword>
<dbReference type="GO" id="GO:0042393">
    <property type="term" value="F:histone binding"/>
    <property type="evidence" value="ECO:0007669"/>
    <property type="project" value="TreeGrafter"/>
</dbReference>
<evidence type="ECO:0000313" key="3">
    <source>
        <dbReference type="EMBL" id="OCL26317.1"/>
    </source>
</evidence>
<keyword evidence="4" id="KW-1185">Reference proteome</keyword>
<organism evidence="3 4">
    <name type="scientific">Orenia metallireducens</name>
    <dbReference type="NCBI Taxonomy" id="1413210"/>
    <lineage>
        <taxon>Bacteria</taxon>
        <taxon>Bacillati</taxon>
        <taxon>Bacillota</taxon>
        <taxon>Clostridia</taxon>
        <taxon>Halanaerobiales</taxon>
        <taxon>Halobacteroidaceae</taxon>
        <taxon>Orenia</taxon>
    </lineage>
</organism>
<dbReference type="AlphaFoldDB" id="A0A1C0A7V6"/>
<evidence type="ECO:0000256" key="1">
    <source>
        <dbReference type="ARBA" id="ARBA00022574"/>
    </source>
</evidence>
<dbReference type="PANTHER" id="PTHR22847:SF637">
    <property type="entry name" value="WD REPEAT DOMAIN 5B"/>
    <property type="match status" value="1"/>
</dbReference>
<dbReference type="SMART" id="SM00320">
    <property type="entry name" value="WD40"/>
    <property type="match status" value="7"/>
</dbReference>
<dbReference type="OrthoDB" id="2519897at2"/>
<name>A0A1C0A7V6_9FIRM</name>
<evidence type="ECO:0000256" key="2">
    <source>
        <dbReference type="ARBA" id="ARBA00022737"/>
    </source>
</evidence>
<sequence>MSFDLSTTLTATSNHLYSVYADSDYVYAGSQNEIYIYDKTSLTPITKLTDPVGYIYSVYADSDYIYVSSYNGICIYDRINLTLITTLTDVSGNVYSIYVNEDYIYAGSYNGICIYNRADLTLITILTDTNDFIFSVYTDSNYIYAGSRDNKLYIYDRIDFTLVTTFTDANNIIRSVYADSDYIYAGSSDKIYVYNKTNLTLITTLTDPVGYIYSIYVDSNYIYAGAHDKNIYIYDRRDFTLVTKLTDATGYIYSVYADNDYLYAASYDNNVYIYGRSITNYIEASADFSASATISINSARLKNSSANILSSGIMTTEIQKITGHMFEMITGNATITLASTRIREVPANIVVKGSANIRPYIIANVTSDMLGQTEMTVRSLKLIIPTGLYEITADDYFTKNQPADSSSVANYIIVETQPLVLSDGLEEVFSTSEVRTIGAAETITINAEYSEKPAIEVTAHLENNTVNTSITHANYYACNAEIEISNSGTSQDTFKLILEGKPLKVKGAERVYSQDDRSITENGKIDYTLPINHLIQTKEMAQKIADKLKGSFADPKRDVSLDWRGNPALILADLITVPEFQKLGINKVGQFYVTKQELEYDGGLRANLEGRKNE</sequence>
<gene>
    <name evidence="3" type="ORF">U472_09925</name>
</gene>
<dbReference type="Proteomes" id="UP000093514">
    <property type="component" value="Unassembled WGS sequence"/>
</dbReference>
<keyword evidence="2" id="KW-0677">Repeat</keyword>
<accession>A0A1C0A7V6</accession>
<proteinExistence type="predicted"/>
<dbReference type="InterPro" id="IPR015943">
    <property type="entry name" value="WD40/YVTN_repeat-like_dom_sf"/>
</dbReference>
<protein>
    <submittedName>
        <fullName evidence="3">Uncharacterized protein</fullName>
    </submittedName>
</protein>
<dbReference type="InterPro" id="IPR001680">
    <property type="entry name" value="WD40_rpt"/>
</dbReference>
<dbReference type="RefSeq" id="WP_068718011.1">
    <property type="nucleotide sequence ID" value="NZ_LWDV01000009.1"/>
</dbReference>
<dbReference type="Pfam" id="PF00400">
    <property type="entry name" value="WD40"/>
    <property type="match status" value="1"/>
</dbReference>
<evidence type="ECO:0000313" key="4">
    <source>
        <dbReference type="Proteomes" id="UP000093514"/>
    </source>
</evidence>
<dbReference type="InterPro" id="IPR036322">
    <property type="entry name" value="WD40_repeat_dom_sf"/>
</dbReference>